<evidence type="ECO:0000313" key="4">
    <source>
        <dbReference type="Proteomes" id="UP000626210"/>
    </source>
</evidence>
<dbReference type="InterPro" id="IPR048834">
    <property type="entry name" value="SpaA_pre-album"/>
</dbReference>
<gene>
    <name evidence="3" type="ORF">GCM10007320_55660</name>
</gene>
<feature type="domain" description="DUF11" evidence="1">
    <location>
        <begin position="504"/>
        <end position="607"/>
    </location>
</feature>
<feature type="domain" description="SpaA-like prealbumin fold" evidence="2">
    <location>
        <begin position="291"/>
        <end position="382"/>
    </location>
</feature>
<evidence type="ECO:0008006" key="5">
    <source>
        <dbReference type="Google" id="ProtNLM"/>
    </source>
</evidence>
<feature type="domain" description="SpaA-like prealbumin fold" evidence="2">
    <location>
        <begin position="389"/>
        <end position="498"/>
    </location>
</feature>
<dbReference type="EMBL" id="BMYK01000028">
    <property type="protein sequence ID" value="GHC99241.1"/>
    <property type="molecule type" value="Genomic_DNA"/>
</dbReference>
<evidence type="ECO:0000313" key="3">
    <source>
        <dbReference type="EMBL" id="GHC99241.1"/>
    </source>
</evidence>
<accession>A0ABQ3GBE3</accession>
<keyword evidence="4" id="KW-1185">Reference proteome</keyword>
<proteinExistence type="predicted"/>
<organism evidence="3 4">
    <name type="scientific">Pseudorhodoferax aquiterrae</name>
    <dbReference type="NCBI Taxonomy" id="747304"/>
    <lineage>
        <taxon>Bacteria</taxon>
        <taxon>Pseudomonadati</taxon>
        <taxon>Pseudomonadota</taxon>
        <taxon>Betaproteobacteria</taxon>
        <taxon>Burkholderiales</taxon>
        <taxon>Comamonadaceae</taxon>
    </lineage>
</organism>
<dbReference type="Pfam" id="PF20674">
    <property type="entry name" value="SpaA_3"/>
    <property type="match status" value="2"/>
</dbReference>
<dbReference type="Proteomes" id="UP000626210">
    <property type="component" value="Unassembled WGS sequence"/>
</dbReference>
<dbReference type="PROSITE" id="PS51257">
    <property type="entry name" value="PROKAR_LIPOPROTEIN"/>
    <property type="match status" value="1"/>
</dbReference>
<evidence type="ECO:0000259" key="2">
    <source>
        <dbReference type="Pfam" id="PF20674"/>
    </source>
</evidence>
<comment type="caution">
    <text evidence="3">The sequence shown here is derived from an EMBL/GenBank/DDBJ whole genome shotgun (WGS) entry which is preliminary data.</text>
</comment>
<dbReference type="RefSeq" id="WP_189690142.1">
    <property type="nucleotide sequence ID" value="NZ_BMYK01000028.1"/>
</dbReference>
<dbReference type="InterPro" id="IPR001434">
    <property type="entry name" value="OmcB-like_DUF11"/>
</dbReference>
<evidence type="ECO:0000259" key="1">
    <source>
        <dbReference type="Pfam" id="PF01345"/>
    </source>
</evidence>
<dbReference type="Pfam" id="PF01345">
    <property type="entry name" value="DUF11"/>
    <property type="match status" value="1"/>
</dbReference>
<protein>
    <recommendedName>
        <fullName evidence="5">DUF11 domain-containing protein</fullName>
    </recommendedName>
</protein>
<sequence>MNHIRLAGRLLAWLALLLAIALGCGRAAHGQTTNWVGLAGGNPGLTNDGETRNLTWLWAPGGAAIRGTVDITRTGAGVHYVFGESHLDTIVGGDGGSAEYDNSPYALSLGGVAGMRHFGSAGEGNRAPDDVPGGAVSTTVIDFRFDGSVTAPDDTIISLFDPGATDVDVDGVVMRGPFVYRLTAFYRGVPVDTSSWTVRVEDAYLPAGTPSSWSWDAPTGTYRLQRYPSSTGSYNYPDTLVFIDTRESTFDRLVLTVTGLARDSMAVGIGSANRPKLPITLDAAWTNATAADAVDLAIVGAGAEDATAGRSVAPASSTAAIANGLPGQLITIRETFTRGEAASYTITWSCRRLSDNAVFASGTGGTGSFTMPTDTGVACSFNHAGHAALSLAKRLPFGRRNATDQFSLAIVGPGAPTPVTTTGIGTTVSGSLGLATATVDSAYALSETPAGSTVMGEYASGWSCANTRAGGQTPFGDGTAFSVTLAAGDNLSCTFSNSVRPAADLRVRKTVAPAGGGRPGAVLGYTLVAENLGPDPANGALLRDMPGAGLDCSMPSSVAACTGTGGAACAAPTVPVASLLGTGVAIASFPVGGQVTLTLQCTVTATGTP</sequence>
<reference evidence="4" key="1">
    <citation type="journal article" date="2019" name="Int. J. Syst. Evol. Microbiol.">
        <title>The Global Catalogue of Microorganisms (GCM) 10K type strain sequencing project: providing services to taxonomists for standard genome sequencing and annotation.</title>
        <authorList>
            <consortium name="The Broad Institute Genomics Platform"/>
            <consortium name="The Broad Institute Genome Sequencing Center for Infectious Disease"/>
            <person name="Wu L."/>
            <person name="Ma J."/>
        </authorList>
    </citation>
    <scope>NUCLEOTIDE SEQUENCE [LARGE SCALE GENOMIC DNA]</scope>
    <source>
        <strain evidence="4">KCTC 23314</strain>
    </source>
</reference>
<name>A0ABQ3GBE3_9BURK</name>